<dbReference type="SUPFAM" id="SSF51735">
    <property type="entry name" value="NAD(P)-binding Rossmann-fold domains"/>
    <property type="match status" value="1"/>
</dbReference>
<evidence type="ECO:0000313" key="5">
    <source>
        <dbReference type="EMBL" id="MDO1535532.1"/>
    </source>
</evidence>
<gene>
    <name evidence="5" type="ORF">Q2T77_24915</name>
</gene>
<keyword evidence="6" id="KW-1185">Reference proteome</keyword>
<organism evidence="5 6">
    <name type="scientific">Variovorax ginsengisoli</name>
    <dbReference type="NCBI Taxonomy" id="363844"/>
    <lineage>
        <taxon>Bacteria</taxon>
        <taxon>Pseudomonadati</taxon>
        <taxon>Pseudomonadota</taxon>
        <taxon>Betaproteobacteria</taxon>
        <taxon>Burkholderiales</taxon>
        <taxon>Comamonadaceae</taxon>
        <taxon>Variovorax</taxon>
    </lineage>
</organism>
<dbReference type="Pfam" id="PF03446">
    <property type="entry name" value="NAD_binding_2"/>
    <property type="match status" value="1"/>
</dbReference>
<dbReference type="InterPro" id="IPR006115">
    <property type="entry name" value="6PGDH_NADP-bd"/>
</dbReference>
<dbReference type="InterPro" id="IPR015815">
    <property type="entry name" value="HIBADH-related"/>
</dbReference>
<keyword evidence="1 5" id="KW-0560">Oxidoreductase</keyword>
<name>A0ABT8SBF4_9BURK</name>
<evidence type="ECO:0000313" key="6">
    <source>
        <dbReference type="Proteomes" id="UP001169027"/>
    </source>
</evidence>
<dbReference type="InterPro" id="IPR008927">
    <property type="entry name" value="6-PGluconate_DH-like_C_sf"/>
</dbReference>
<dbReference type="InterPro" id="IPR036291">
    <property type="entry name" value="NAD(P)-bd_dom_sf"/>
</dbReference>
<dbReference type="Proteomes" id="UP001169027">
    <property type="component" value="Unassembled WGS sequence"/>
</dbReference>
<dbReference type="EMBL" id="JAUKVY010000020">
    <property type="protein sequence ID" value="MDO1535532.1"/>
    <property type="molecule type" value="Genomic_DNA"/>
</dbReference>
<sequence length="296" mass="30428">MNVPAPTIGIVGLGLVGQALGLRLRAAGWRTLGHDLRPEAVQAFEDAGGEGAGSLPALGRSVDTVVLAVFDTHGALQVLEGEPGLLGPGSRVGLVIDCSTGSPDLLVALGRRLHARGIDLVEAPLSGSSQQIGEGEATALVGADDAGVARAAPVLSALASRWIHVGAPGMGAKAKLATNLVLGLNRAVFAEGLAFAQSLGLDPRRFLELVLASPASSEAARIKGPLMVEGDFAPRSRIRQHLKDVRLMLDSAGAAALELPFSRVHAQLLEEAVAQGEGELDNAAILLRLRGRAPRP</sequence>
<dbReference type="PANTHER" id="PTHR43060:SF15">
    <property type="entry name" value="3-HYDROXYISOBUTYRATE DEHYDROGENASE-LIKE 1, MITOCHONDRIAL-RELATED"/>
    <property type="match status" value="1"/>
</dbReference>
<dbReference type="PIRSF" id="PIRSF000103">
    <property type="entry name" value="HIBADH"/>
    <property type="match status" value="1"/>
</dbReference>
<dbReference type="InterPro" id="IPR029154">
    <property type="entry name" value="HIBADH-like_NADP-bd"/>
</dbReference>
<evidence type="ECO:0000256" key="2">
    <source>
        <dbReference type="ARBA" id="ARBA00023027"/>
    </source>
</evidence>
<evidence type="ECO:0000256" key="1">
    <source>
        <dbReference type="ARBA" id="ARBA00023002"/>
    </source>
</evidence>
<dbReference type="RefSeq" id="WP_301813272.1">
    <property type="nucleotide sequence ID" value="NZ_JAUJZH010000020.1"/>
</dbReference>
<feature type="domain" description="3-hydroxyisobutyrate dehydrogenase-like NAD-binding" evidence="4">
    <location>
        <begin position="169"/>
        <end position="286"/>
    </location>
</feature>
<evidence type="ECO:0000259" key="3">
    <source>
        <dbReference type="Pfam" id="PF03446"/>
    </source>
</evidence>
<reference evidence="5" key="1">
    <citation type="submission" date="2023-06" db="EMBL/GenBank/DDBJ databases">
        <authorList>
            <person name="Jiang Y."/>
            <person name="Liu Q."/>
        </authorList>
    </citation>
    <scope>NUCLEOTIDE SEQUENCE</scope>
    <source>
        <strain evidence="5">CGMCC 1.12090</strain>
    </source>
</reference>
<dbReference type="EC" id="1.1.-.-" evidence="5"/>
<accession>A0ABT8SBF4</accession>
<dbReference type="GO" id="GO:0016491">
    <property type="term" value="F:oxidoreductase activity"/>
    <property type="evidence" value="ECO:0007669"/>
    <property type="project" value="UniProtKB-KW"/>
</dbReference>
<dbReference type="SUPFAM" id="SSF48179">
    <property type="entry name" value="6-phosphogluconate dehydrogenase C-terminal domain-like"/>
    <property type="match status" value="1"/>
</dbReference>
<comment type="caution">
    <text evidence="5">The sequence shown here is derived from an EMBL/GenBank/DDBJ whole genome shotgun (WGS) entry which is preliminary data.</text>
</comment>
<dbReference type="Gene3D" id="1.10.1040.10">
    <property type="entry name" value="N-(1-d-carboxylethyl)-l-norvaline Dehydrogenase, domain 2"/>
    <property type="match status" value="1"/>
</dbReference>
<proteinExistence type="predicted"/>
<protein>
    <submittedName>
        <fullName evidence="5">NAD(P)-dependent oxidoreductase</fullName>
        <ecNumber evidence="5">1.1.-.-</ecNumber>
    </submittedName>
</protein>
<dbReference type="InterPro" id="IPR013328">
    <property type="entry name" value="6PGD_dom2"/>
</dbReference>
<dbReference type="Gene3D" id="3.40.50.720">
    <property type="entry name" value="NAD(P)-binding Rossmann-like Domain"/>
    <property type="match status" value="1"/>
</dbReference>
<dbReference type="Pfam" id="PF14833">
    <property type="entry name" value="NAD_binding_11"/>
    <property type="match status" value="1"/>
</dbReference>
<dbReference type="PANTHER" id="PTHR43060">
    <property type="entry name" value="3-HYDROXYISOBUTYRATE DEHYDROGENASE-LIKE 1, MITOCHONDRIAL-RELATED"/>
    <property type="match status" value="1"/>
</dbReference>
<evidence type="ECO:0000259" key="4">
    <source>
        <dbReference type="Pfam" id="PF14833"/>
    </source>
</evidence>
<keyword evidence="2" id="KW-0520">NAD</keyword>
<feature type="domain" description="6-phosphogluconate dehydrogenase NADP-binding" evidence="3">
    <location>
        <begin position="7"/>
        <end position="166"/>
    </location>
</feature>